<dbReference type="Proteomes" id="UP000798662">
    <property type="component" value="Chromosome 2"/>
</dbReference>
<evidence type="ECO:0000313" key="2">
    <source>
        <dbReference type="Proteomes" id="UP000798662"/>
    </source>
</evidence>
<protein>
    <submittedName>
        <fullName evidence="1">Uncharacterized protein</fullName>
    </submittedName>
</protein>
<reference evidence="1" key="1">
    <citation type="submission" date="2019-11" db="EMBL/GenBank/DDBJ databases">
        <title>Nori genome reveals adaptations in red seaweeds to the harsh intertidal environment.</title>
        <authorList>
            <person name="Wang D."/>
            <person name="Mao Y."/>
        </authorList>
    </citation>
    <scope>NUCLEOTIDE SEQUENCE</scope>
    <source>
        <tissue evidence="1">Gametophyte</tissue>
    </source>
</reference>
<proteinExistence type="predicted"/>
<keyword evidence="2" id="KW-1185">Reference proteome</keyword>
<accession>A0ACC3BZX0</accession>
<name>A0ACC3BZX0_PYRYE</name>
<sequence length="978" mass="97675">MRGALPWRALSGHDCSRLVACGHEPVQARAAGAGPHRSEGRGCALPASGRLLHCDCPVASCTGFPRWNGTLRHQQLFVAVSRPELGRVGVGARVDKLGIYDLDDSFTAPVSDALFRYAWRHHRANCLVARLASSRPAGALPTQQPDNEDAEVPLSGPSSSLWLAGPRPAVVFPNDASVTALRTLIGVLDKANNPAACARKLAAVALMALYKHILAAVYPGSKEKDAADAGGRDAVGGSNGAAPGSTFKSTGEASEATSAVAAEGALNIDRLPRSSAVGDGGGSTAVRPSVLGDGSSDAAHTAAALFRRAQDHHASPVASPSGGASVAADVGAGGPNSARDSSADDATRTARPGSLAELILDGASSRSPTSAEGAVADQEGDPALRTAAGAAHGKLSSSGAIEGAADEGAGPAGRQSSAGAVVRAAEGGAGLASGRPLSVGAAAAAAEGGATPAGAFQPGATTATAQRASRTGSPGAPPSPSSPSGVSTGTPSSVSSAQPAFSQSGRLAAQLPYGPAASRGADRTATQQARTSQVRLSSRPPRTGREASAASATKMDELMSHFKCKWWTSFKNSSGRKVPAPAGTVANQEGKLSVTVFRSAWVQVVDVTATKGDLAETRFSSSPVYGLSNMTDTVNVLNITNLYKKPLQGVLAMLLLVCTSEKEFPGILQDILSNNVAEVLPQGQSPLVAGVAQLGRNTRDETEIGAAAPSPRRNVRVNPVEISQETGAGDPPPPTTHAGSEAGADETTDPAAREAARGASAEPAVGDGGDVATQPAACGGGEAVGDQAGRWAGRGAPAALAARGGGDVATQPAARCGSVAPGALAARGAVGGAAGEPPAGVRSEKNALLTVRGEGEAAADAAGRRSGRGATAHSAAGGGCGNMAADAAGSAGGSGRAAARVGSSGGGETTASRGDPVGSLDYNASRNPATDAAYYFQNIPATTLARRQRALKRREARSKASRDPRPSQKRRASNYVRD</sequence>
<comment type="caution">
    <text evidence="1">The sequence shown here is derived from an EMBL/GenBank/DDBJ whole genome shotgun (WGS) entry which is preliminary data.</text>
</comment>
<dbReference type="EMBL" id="CM020619">
    <property type="protein sequence ID" value="KAK1863259.1"/>
    <property type="molecule type" value="Genomic_DNA"/>
</dbReference>
<gene>
    <name evidence="1" type="ORF">I4F81_005817</name>
</gene>
<evidence type="ECO:0000313" key="1">
    <source>
        <dbReference type="EMBL" id="KAK1863259.1"/>
    </source>
</evidence>
<organism evidence="1 2">
    <name type="scientific">Pyropia yezoensis</name>
    <name type="common">Susabi-nori</name>
    <name type="synonym">Porphyra yezoensis</name>
    <dbReference type="NCBI Taxonomy" id="2788"/>
    <lineage>
        <taxon>Eukaryota</taxon>
        <taxon>Rhodophyta</taxon>
        <taxon>Bangiophyceae</taxon>
        <taxon>Bangiales</taxon>
        <taxon>Bangiaceae</taxon>
        <taxon>Pyropia</taxon>
    </lineage>
</organism>